<dbReference type="InterPro" id="IPR012676">
    <property type="entry name" value="TGS-like"/>
</dbReference>
<dbReference type="GO" id="GO:0005840">
    <property type="term" value="C:ribosome"/>
    <property type="evidence" value="ECO:0007669"/>
    <property type="project" value="UniProtKB-KW"/>
</dbReference>
<dbReference type="GO" id="GO:0005739">
    <property type="term" value="C:mitochondrion"/>
    <property type="evidence" value="ECO:0007669"/>
    <property type="project" value="UniProtKB-SubCell"/>
</dbReference>
<dbReference type="GO" id="GO:1990904">
    <property type="term" value="C:ribonucleoprotein complex"/>
    <property type="evidence" value="ECO:0007669"/>
    <property type="project" value="UniProtKB-KW"/>
</dbReference>
<dbReference type="PANTHER" id="PTHR11451:SF44">
    <property type="entry name" value="THREONINE--TRNA LIGASE, CHLOROPLASTIC_MITOCHONDRIAL 2"/>
    <property type="match status" value="1"/>
</dbReference>
<evidence type="ECO:0000256" key="4">
    <source>
        <dbReference type="ARBA" id="ARBA00023128"/>
    </source>
</evidence>
<accession>A0ABD2WA36</accession>
<evidence type="ECO:0000259" key="10">
    <source>
        <dbReference type="Pfam" id="PF02824"/>
    </source>
</evidence>
<proteinExistence type="inferred from homology"/>
<comment type="similarity">
    <text evidence="6">Belongs to the mitochondrion-specific ribosomal protein mL39 family.</text>
</comment>
<evidence type="ECO:0000256" key="2">
    <source>
        <dbReference type="ARBA" id="ARBA00022917"/>
    </source>
</evidence>
<dbReference type="AlphaFoldDB" id="A0ABD2WA36"/>
<dbReference type="SUPFAM" id="SSF55186">
    <property type="entry name" value="ThrRS/AlaRS common domain"/>
    <property type="match status" value="1"/>
</dbReference>
<dbReference type="SUPFAM" id="SSF81271">
    <property type="entry name" value="TGS-like"/>
    <property type="match status" value="1"/>
</dbReference>
<dbReference type="Pfam" id="PF02824">
    <property type="entry name" value="TGS"/>
    <property type="match status" value="1"/>
</dbReference>
<protein>
    <recommendedName>
        <fullName evidence="7">Large ribosomal subunit protein mL39</fullName>
    </recommendedName>
    <alternativeName>
        <fullName evidence="8">39S ribosomal protein L39, mitochondrial</fullName>
    </alternativeName>
</protein>
<evidence type="ECO:0000256" key="1">
    <source>
        <dbReference type="ARBA" id="ARBA00004173"/>
    </source>
</evidence>
<dbReference type="GO" id="GO:0006412">
    <property type="term" value="P:translation"/>
    <property type="evidence" value="ECO:0007669"/>
    <property type="project" value="UniProtKB-KW"/>
</dbReference>
<dbReference type="InterPro" id="IPR018163">
    <property type="entry name" value="Thr/Ala-tRNA-synth_IIc_edit"/>
</dbReference>
<dbReference type="EMBL" id="JBJJXI010000123">
    <property type="protein sequence ID" value="KAL3389337.1"/>
    <property type="molecule type" value="Genomic_DNA"/>
</dbReference>
<organism evidence="11 12">
    <name type="scientific">Trichogramma kaykai</name>
    <dbReference type="NCBI Taxonomy" id="54128"/>
    <lineage>
        <taxon>Eukaryota</taxon>
        <taxon>Metazoa</taxon>
        <taxon>Ecdysozoa</taxon>
        <taxon>Arthropoda</taxon>
        <taxon>Hexapoda</taxon>
        <taxon>Insecta</taxon>
        <taxon>Pterygota</taxon>
        <taxon>Neoptera</taxon>
        <taxon>Endopterygota</taxon>
        <taxon>Hymenoptera</taxon>
        <taxon>Apocrita</taxon>
        <taxon>Proctotrupomorpha</taxon>
        <taxon>Chalcidoidea</taxon>
        <taxon>Trichogrammatidae</taxon>
        <taxon>Trichogramma</taxon>
    </lineage>
</organism>
<keyword evidence="12" id="KW-1185">Reference proteome</keyword>
<keyword evidence="3" id="KW-0689">Ribosomal protein</keyword>
<dbReference type="FunFam" id="3.30.980.10:FF:000006">
    <property type="entry name" value="39S ribosomal protein L39, mitochondrial"/>
    <property type="match status" value="1"/>
</dbReference>
<gene>
    <name evidence="11" type="ORF">TKK_015578</name>
</gene>
<keyword evidence="5" id="KW-0687">Ribonucleoprotein</keyword>
<evidence type="ECO:0000256" key="3">
    <source>
        <dbReference type="ARBA" id="ARBA00022980"/>
    </source>
</evidence>
<comment type="caution">
    <text evidence="11">The sequence shown here is derived from an EMBL/GenBank/DDBJ whole genome shotgun (WGS) entry which is preliminary data.</text>
</comment>
<dbReference type="Gene3D" id="3.30.980.10">
    <property type="entry name" value="Threonyl-trna Synthetase, Chain A, domain 2"/>
    <property type="match status" value="1"/>
</dbReference>
<sequence length="368" mass="41857">MESTVCPVRHVPPSSYGRFRNACCATLRFQCRFSSTDSQKAAAQTAAIKSEWRRRRNVIFDNEKQRQQSEIGRIEKVAVKYLPWDKDEAPIEMRMNKHLSTPYDCTKHLTEDYTKTVCLALVDRRPWDLQKPFEQDCELELITMAHSNKSPVVNTAFWRSCSLLMGCMVEASFKDEIQVYLHSFPKPDLKSGSFTYDAVIDLPDWKPTQAELRAMSAAFVKLSNQESFMERLEVSEELALDMFQDNPFKNKQIPNIAQNHNGKIVLYRIGDFIDISQGPMVGSTGIIGKATIASVHKVESNETDRLYRFQGVALPKGTRLNHFAWSVLEKDARKFNDLASVTPVRESVTSAPTEVVSDEEKERSSAAN</sequence>
<evidence type="ECO:0000256" key="8">
    <source>
        <dbReference type="ARBA" id="ARBA00075914"/>
    </source>
</evidence>
<keyword evidence="4" id="KW-0496">Mitochondrion</keyword>
<evidence type="ECO:0000256" key="9">
    <source>
        <dbReference type="SAM" id="MobiDB-lite"/>
    </source>
</evidence>
<dbReference type="InterPro" id="IPR004095">
    <property type="entry name" value="TGS"/>
</dbReference>
<feature type="compositionally biased region" description="Basic and acidic residues" evidence="9">
    <location>
        <begin position="358"/>
        <end position="368"/>
    </location>
</feature>
<comment type="subcellular location">
    <subcellularLocation>
        <location evidence="1">Mitochondrion</location>
    </subcellularLocation>
</comment>
<evidence type="ECO:0000256" key="6">
    <source>
        <dbReference type="ARBA" id="ARBA00061231"/>
    </source>
</evidence>
<evidence type="ECO:0000256" key="7">
    <source>
        <dbReference type="ARBA" id="ARBA00071662"/>
    </source>
</evidence>
<evidence type="ECO:0000313" key="11">
    <source>
        <dbReference type="EMBL" id="KAL3389337.1"/>
    </source>
</evidence>
<dbReference type="PANTHER" id="PTHR11451">
    <property type="entry name" value="THREONINE-TRNA LIGASE"/>
    <property type="match status" value="1"/>
</dbReference>
<dbReference type="Gene3D" id="3.10.20.30">
    <property type="match status" value="1"/>
</dbReference>
<feature type="region of interest" description="Disordered" evidence="9">
    <location>
        <begin position="344"/>
        <end position="368"/>
    </location>
</feature>
<dbReference type="Proteomes" id="UP001627154">
    <property type="component" value="Unassembled WGS sequence"/>
</dbReference>
<evidence type="ECO:0000256" key="5">
    <source>
        <dbReference type="ARBA" id="ARBA00023274"/>
    </source>
</evidence>
<evidence type="ECO:0000313" key="12">
    <source>
        <dbReference type="Proteomes" id="UP001627154"/>
    </source>
</evidence>
<reference evidence="11 12" key="1">
    <citation type="journal article" date="2024" name="bioRxiv">
        <title>A reference genome for Trichogramma kaykai: A tiny desert-dwelling parasitoid wasp with competing sex-ratio distorters.</title>
        <authorList>
            <person name="Culotta J."/>
            <person name="Lindsey A.R."/>
        </authorList>
    </citation>
    <scope>NUCLEOTIDE SEQUENCE [LARGE SCALE GENOMIC DNA]</scope>
    <source>
        <strain evidence="11 12">KSX58</strain>
    </source>
</reference>
<dbReference type="InterPro" id="IPR012675">
    <property type="entry name" value="Beta-grasp_dom_sf"/>
</dbReference>
<keyword evidence="2" id="KW-0648">Protein biosynthesis</keyword>
<dbReference type="CDD" id="cd01667">
    <property type="entry name" value="TGS_ThrRS"/>
    <property type="match status" value="1"/>
</dbReference>
<name>A0ABD2WA36_9HYME</name>
<feature type="domain" description="TGS" evidence="10">
    <location>
        <begin position="100"/>
        <end position="143"/>
    </location>
</feature>